<evidence type="ECO:0000313" key="3">
    <source>
        <dbReference type="Proteomes" id="UP000198756"/>
    </source>
</evidence>
<dbReference type="Proteomes" id="UP000198756">
    <property type="component" value="Unassembled WGS sequence"/>
</dbReference>
<dbReference type="Pfam" id="PF07396">
    <property type="entry name" value="Porin_O_P"/>
    <property type="match status" value="1"/>
</dbReference>
<feature type="signal peptide" evidence="1">
    <location>
        <begin position="1"/>
        <end position="28"/>
    </location>
</feature>
<evidence type="ECO:0000256" key="1">
    <source>
        <dbReference type="SAM" id="SignalP"/>
    </source>
</evidence>
<keyword evidence="1" id="KW-0732">Signal</keyword>
<proteinExistence type="predicted"/>
<sequence>MKNFSQNGFFPVFLSIFLFSLISSTAFAQVESDERALLNVKNGISISKDSLFMLNLRFRMQNRFGFKTESGENLSIEETDFRVRRLRLRFDGYVLNPRIQYYIQFGFSRSDLDLDAGEFAQPIRDAIIYYYLKPNLYFGFGQSKLPGNRERVISSGNLQFADRSIANGVFTLDRDFGFFGYYTLTTRGKAEYHLKGALNTGEGRNPSPGDGGLSYTGRFEYLPFGSFLNNGDYSEGDLEFETTPKLSVGLTYNLNKKGERARGQIGKYLYEQRDQNVFIADAMFKYRGWGVLTEYFHRSSSDPITENAQGLKRAVWVGKGTNVQFSKMISGKSELAFRYAAVRPDGSIEGLEKRSEETNLGFTRYLNGHRIKIQANFGYSWFDGVLELQNTDNFWFGTFQVEFGI</sequence>
<name>A0A1G5X5T4_9BACT</name>
<keyword evidence="3" id="KW-1185">Reference proteome</keyword>
<protein>
    <submittedName>
        <fullName evidence="2">Phosphate-selective porin O and P</fullName>
    </submittedName>
</protein>
<dbReference type="RefSeq" id="WP_139183583.1">
    <property type="nucleotide sequence ID" value="NZ_FMXE01000009.1"/>
</dbReference>
<dbReference type="EMBL" id="FMXE01000009">
    <property type="protein sequence ID" value="SDA65612.1"/>
    <property type="molecule type" value="Genomic_DNA"/>
</dbReference>
<feature type="chain" id="PRO_5011602704" evidence="1">
    <location>
        <begin position="29"/>
        <end position="405"/>
    </location>
</feature>
<dbReference type="STRING" id="279824.SAMN03080617_01527"/>
<evidence type="ECO:0000313" key="2">
    <source>
        <dbReference type="EMBL" id="SDA65612.1"/>
    </source>
</evidence>
<dbReference type="OrthoDB" id="5442696at2"/>
<dbReference type="InterPro" id="IPR010870">
    <property type="entry name" value="Porin_O/P"/>
</dbReference>
<dbReference type="AlphaFoldDB" id="A0A1G5X5T4"/>
<dbReference type="InterPro" id="IPR023614">
    <property type="entry name" value="Porin_dom_sf"/>
</dbReference>
<dbReference type="Gene3D" id="2.40.160.10">
    <property type="entry name" value="Porin"/>
    <property type="match status" value="1"/>
</dbReference>
<organism evidence="2 3">
    <name type="scientific">Algoriphagus alkaliphilus</name>
    <dbReference type="NCBI Taxonomy" id="279824"/>
    <lineage>
        <taxon>Bacteria</taxon>
        <taxon>Pseudomonadati</taxon>
        <taxon>Bacteroidota</taxon>
        <taxon>Cytophagia</taxon>
        <taxon>Cytophagales</taxon>
        <taxon>Cyclobacteriaceae</taxon>
        <taxon>Algoriphagus</taxon>
    </lineage>
</organism>
<accession>A0A1G5X5T4</accession>
<gene>
    <name evidence="2" type="ORF">SAMN03080617_01527</name>
</gene>
<reference evidence="3" key="1">
    <citation type="submission" date="2016-10" db="EMBL/GenBank/DDBJ databases">
        <authorList>
            <person name="Varghese N."/>
            <person name="Submissions S."/>
        </authorList>
    </citation>
    <scope>NUCLEOTIDE SEQUENCE [LARGE SCALE GENOMIC DNA]</scope>
    <source>
        <strain evidence="3">DSM 22703</strain>
    </source>
</reference>